<sequence length="85" mass="10129">MRVPFDNPEEGLLEAARCYVEEYITMGYTDSMLFQMFRKPFYMGLHPVYKMKGPDYVHDFIGERRQQLAQAGVYPRRRSTPQKDE</sequence>
<name>A0A382PR94_9ZZZZ</name>
<proteinExistence type="predicted"/>
<accession>A0A382PR94</accession>
<reference evidence="1" key="1">
    <citation type="submission" date="2018-05" db="EMBL/GenBank/DDBJ databases">
        <authorList>
            <person name="Lanie J.A."/>
            <person name="Ng W.-L."/>
            <person name="Kazmierczak K.M."/>
            <person name="Andrzejewski T.M."/>
            <person name="Davidsen T.M."/>
            <person name="Wayne K.J."/>
            <person name="Tettelin H."/>
            <person name="Glass J.I."/>
            <person name="Rusch D."/>
            <person name="Podicherti R."/>
            <person name="Tsui H.-C.T."/>
            <person name="Winkler M.E."/>
        </authorList>
    </citation>
    <scope>NUCLEOTIDE SEQUENCE</scope>
</reference>
<organism evidence="1">
    <name type="scientific">marine metagenome</name>
    <dbReference type="NCBI Taxonomy" id="408172"/>
    <lineage>
        <taxon>unclassified sequences</taxon>
        <taxon>metagenomes</taxon>
        <taxon>ecological metagenomes</taxon>
    </lineage>
</organism>
<dbReference type="AlphaFoldDB" id="A0A382PR94"/>
<dbReference type="EMBL" id="UINC01108425">
    <property type="protein sequence ID" value="SVC74512.1"/>
    <property type="molecule type" value="Genomic_DNA"/>
</dbReference>
<protein>
    <submittedName>
        <fullName evidence="1">Uncharacterized protein</fullName>
    </submittedName>
</protein>
<evidence type="ECO:0000313" key="1">
    <source>
        <dbReference type="EMBL" id="SVC74512.1"/>
    </source>
</evidence>
<gene>
    <name evidence="1" type="ORF">METZ01_LOCUS327366</name>
</gene>